<reference evidence="1" key="1">
    <citation type="submission" date="2020-06" db="EMBL/GenBank/DDBJ databases">
        <authorList>
            <person name="Li T."/>
            <person name="Hu X."/>
            <person name="Zhang T."/>
            <person name="Song X."/>
            <person name="Zhang H."/>
            <person name="Dai N."/>
            <person name="Sheng W."/>
            <person name="Hou X."/>
            <person name="Wei L."/>
        </authorList>
    </citation>
    <scope>NUCLEOTIDE SEQUENCE</scope>
    <source>
        <strain evidence="1">G02</strain>
        <tissue evidence="1">Leaf</tissue>
    </source>
</reference>
<evidence type="ECO:0000313" key="1">
    <source>
        <dbReference type="EMBL" id="KAL0284898.1"/>
    </source>
</evidence>
<accession>A0AAW2IU48</accession>
<comment type="caution">
    <text evidence="1">The sequence shown here is derived from an EMBL/GenBank/DDBJ whole genome shotgun (WGS) entry which is preliminary data.</text>
</comment>
<organism evidence="1">
    <name type="scientific">Sesamum radiatum</name>
    <name type="common">Black benniseed</name>
    <dbReference type="NCBI Taxonomy" id="300843"/>
    <lineage>
        <taxon>Eukaryota</taxon>
        <taxon>Viridiplantae</taxon>
        <taxon>Streptophyta</taxon>
        <taxon>Embryophyta</taxon>
        <taxon>Tracheophyta</taxon>
        <taxon>Spermatophyta</taxon>
        <taxon>Magnoliopsida</taxon>
        <taxon>eudicotyledons</taxon>
        <taxon>Gunneridae</taxon>
        <taxon>Pentapetalae</taxon>
        <taxon>asterids</taxon>
        <taxon>lamiids</taxon>
        <taxon>Lamiales</taxon>
        <taxon>Pedaliaceae</taxon>
        <taxon>Sesamum</taxon>
    </lineage>
</organism>
<reference evidence="1" key="2">
    <citation type="journal article" date="2024" name="Plant">
        <title>Genomic evolution and insights into agronomic trait innovations of Sesamum species.</title>
        <authorList>
            <person name="Miao H."/>
            <person name="Wang L."/>
            <person name="Qu L."/>
            <person name="Liu H."/>
            <person name="Sun Y."/>
            <person name="Le M."/>
            <person name="Wang Q."/>
            <person name="Wei S."/>
            <person name="Zheng Y."/>
            <person name="Lin W."/>
            <person name="Duan Y."/>
            <person name="Cao H."/>
            <person name="Xiong S."/>
            <person name="Wang X."/>
            <person name="Wei L."/>
            <person name="Li C."/>
            <person name="Ma Q."/>
            <person name="Ju M."/>
            <person name="Zhao R."/>
            <person name="Li G."/>
            <person name="Mu C."/>
            <person name="Tian Q."/>
            <person name="Mei H."/>
            <person name="Zhang T."/>
            <person name="Gao T."/>
            <person name="Zhang H."/>
        </authorList>
    </citation>
    <scope>NUCLEOTIDE SEQUENCE</scope>
    <source>
        <strain evidence="1">G02</strain>
    </source>
</reference>
<dbReference type="EMBL" id="JACGWJ010001092">
    <property type="protein sequence ID" value="KAL0284898.1"/>
    <property type="molecule type" value="Genomic_DNA"/>
</dbReference>
<sequence length="116" mass="12651">MVVSKNVLGTVMRSRFLCLCYSPIVITEENYGLSNARYHTQLLDVVFHPTASFAASEVAMYSASMVESAVVSCLKLFQATTPPLSLNTKPDWDLASSSSDWKLASLYPSSINSPPP</sequence>
<name>A0AAW2IU48_SESRA</name>
<dbReference type="AlphaFoldDB" id="A0AAW2IU48"/>
<proteinExistence type="predicted"/>
<gene>
    <name evidence="1" type="ORF">Sradi_7186600</name>
</gene>
<protein>
    <submittedName>
        <fullName evidence="1">Uncharacterized protein</fullName>
    </submittedName>
</protein>